<dbReference type="Proteomes" id="UP001596337">
    <property type="component" value="Unassembled WGS sequence"/>
</dbReference>
<sequence length="206" mass="22796">MTSATDTPIAVRRLNTQTARALADLASIFSELQTVLRCCERLVAELAARDATDDLVIESLWTTALLSYSRCFTSGERGMCLTESDVEATELEGEVLEWHKALRKLRKHYADPVHNPRERYDIGVAQDDDGRPTGIAITSTPQPALDGRTVRQTGAIAYALSQLVDKRITEHQEKVYAAAQQLPTSELNNLPRIEVAVPEQETSTSE</sequence>
<accession>A0ABW2BWP5</accession>
<proteinExistence type="predicted"/>
<keyword evidence="2" id="KW-1185">Reference proteome</keyword>
<evidence type="ECO:0000313" key="1">
    <source>
        <dbReference type="EMBL" id="MFC6867411.1"/>
    </source>
</evidence>
<name>A0ABW2BWP5_9PSEU</name>
<organism evidence="1 2">
    <name type="scientific">Haloechinothrix salitolerans</name>
    <dbReference type="NCBI Taxonomy" id="926830"/>
    <lineage>
        <taxon>Bacteria</taxon>
        <taxon>Bacillati</taxon>
        <taxon>Actinomycetota</taxon>
        <taxon>Actinomycetes</taxon>
        <taxon>Pseudonocardiales</taxon>
        <taxon>Pseudonocardiaceae</taxon>
        <taxon>Haloechinothrix</taxon>
    </lineage>
</organism>
<comment type="caution">
    <text evidence="1">The sequence shown here is derived from an EMBL/GenBank/DDBJ whole genome shotgun (WGS) entry which is preliminary data.</text>
</comment>
<protein>
    <submittedName>
        <fullName evidence="1">Uncharacterized protein</fullName>
    </submittedName>
</protein>
<evidence type="ECO:0000313" key="2">
    <source>
        <dbReference type="Proteomes" id="UP001596337"/>
    </source>
</evidence>
<reference evidence="2" key="1">
    <citation type="journal article" date="2019" name="Int. J. Syst. Evol. Microbiol.">
        <title>The Global Catalogue of Microorganisms (GCM) 10K type strain sequencing project: providing services to taxonomists for standard genome sequencing and annotation.</title>
        <authorList>
            <consortium name="The Broad Institute Genomics Platform"/>
            <consortium name="The Broad Institute Genome Sequencing Center for Infectious Disease"/>
            <person name="Wu L."/>
            <person name="Ma J."/>
        </authorList>
    </citation>
    <scope>NUCLEOTIDE SEQUENCE [LARGE SCALE GENOMIC DNA]</scope>
    <source>
        <strain evidence="2">KCTC 32255</strain>
    </source>
</reference>
<dbReference type="RefSeq" id="WP_345392765.1">
    <property type="nucleotide sequence ID" value="NZ_BAABLA010000012.1"/>
</dbReference>
<gene>
    <name evidence="1" type="ORF">ACFQGD_09645</name>
</gene>
<dbReference type="EMBL" id="JBHSXX010000001">
    <property type="protein sequence ID" value="MFC6867411.1"/>
    <property type="molecule type" value="Genomic_DNA"/>
</dbReference>